<feature type="domain" description="Plastocyanin-like" evidence="5">
    <location>
        <begin position="192"/>
        <end position="264"/>
    </location>
</feature>
<dbReference type="Gene3D" id="2.60.40.420">
    <property type="entry name" value="Cupredoxins - blue copper proteins"/>
    <property type="match status" value="3"/>
</dbReference>
<evidence type="ECO:0000313" key="6">
    <source>
        <dbReference type="EMBL" id="ERO56229.1"/>
    </source>
</evidence>
<dbReference type="Pfam" id="PF07731">
    <property type="entry name" value="Cu-oxidase_2"/>
    <property type="match status" value="1"/>
</dbReference>
<feature type="domain" description="Plastocyanin-like" evidence="4">
    <location>
        <begin position="595"/>
        <end position="724"/>
    </location>
</feature>
<keyword evidence="1" id="KW-0479">Metal-binding</keyword>
<name>A0AAV3K6W4_9GAMM</name>
<accession>A0AAV3K6W4</accession>
<dbReference type="Proteomes" id="UP000017142">
    <property type="component" value="Unassembled WGS sequence"/>
</dbReference>
<proteinExistence type="predicted"/>
<reference evidence="7" key="1">
    <citation type="journal article" date="2013" name="Diversity">
        <title>Genome Sequence of Dickeya solani, a New soft Rot Pathogen of Potato, Suggests its Emergence May Be Related to a Novel Combination of Non-Ribosomal Peptide/Polyketide Synthetase Clusters.</title>
        <authorList>
            <person name="Garlant L."/>
            <person name="Koskinen P."/>
            <person name="Rouhiainen L."/>
            <person name="Laine P."/>
            <person name="Paulin L."/>
            <person name="Auvinen P."/>
            <person name="Holm L."/>
            <person name="Pirhonen M."/>
        </authorList>
    </citation>
    <scope>NUCLEOTIDE SEQUENCE [LARGE SCALE GENOMIC DNA]</scope>
    <source>
        <strain evidence="7">D s0432-1</strain>
    </source>
</reference>
<dbReference type="InterPro" id="IPR033138">
    <property type="entry name" value="Cu_oxidase_CS"/>
</dbReference>
<dbReference type="CDD" id="cd13853">
    <property type="entry name" value="CuRO_1_Tth-MCO_like"/>
    <property type="match status" value="1"/>
</dbReference>
<dbReference type="GO" id="GO:0005507">
    <property type="term" value="F:copper ion binding"/>
    <property type="evidence" value="ECO:0007669"/>
    <property type="project" value="InterPro"/>
</dbReference>
<dbReference type="InterPro" id="IPR011706">
    <property type="entry name" value="Cu-oxidase_C"/>
</dbReference>
<dbReference type="InterPro" id="IPR002355">
    <property type="entry name" value="Cu_oxidase_Cu_BS"/>
</dbReference>
<organism evidence="6 7">
    <name type="scientific">Dickeya solani D s0432-1</name>
    <dbReference type="NCBI Taxonomy" id="1231725"/>
    <lineage>
        <taxon>Bacteria</taxon>
        <taxon>Pseudomonadati</taxon>
        <taxon>Pseudomonadota</taxon>
        <taxon>Gammaproteobacteria</taxon>
        <taxon>Enterobacterales</taxon>
        <taxon>Pectobacteriaceae</taxon>
        <taxon>Dickeya</taxon>
    </lineage>
</organism>
<evidence type="ECO:0000256" key="3">
    <source>
        <dbReference type="SAM" id="MobiDB-lite"/>
    </source>
</evidence>
<evidence type="ECO:0000256" key="1">
    <source>
        <dbReference type="ARBA" id="ARBA00022723"/>
    </source>
</evidence>
<dbReference type="EMBL" id="AMWE01000004">
    <property type="protein sequence ID" value="ERO56229.1"/>
    <property type="molecule type" value="Genomic_DNA"/>
</dbReference>
<comment type="caution">
    <text evidence="6">The sequence shown here is derived from an EMBL/GenBank/DDBJ whole genome shotgun (WGS) entry which is preliminary data.</text>
</comment>
<dbReference type="SUPFAM" id="SSF49503">
    <property type="entry name" value="Cupredoxins"/>
    <property type="match status" value="3"/>
</dbReference>
<dbReference type="InterPro" id="IPR045087">
    <property type="entry name" value="Cu-oxidase_fam"/>
</dbReference>
<dbReference type="AlphaFoldDB" id="A0AAV3K6W4"/>
<gene>
    <name evidence="6" type="ORF">A544_2775</name>
</gene>
<dbReference type="Pfam" id="PF07732">
    <property type="entry name" value="Cu-oxidase_3"/>
    <property type="match status" value="1"/>
</dbReference>
<dbReference type="GO" id="GO:0016491">
    <property type="term" value="F:oxidoreductase activity"/>
    <property type="evidence" value="ECO:0007669"/>
    <property type="project" value="UniProtKB-KW"/>
</dbReference>
<feature type="region of interest" description="Disordered" evidence="3">
    <location>
        <begin position="148"/>
        <end position="183"/>
    </location>
</feature>
<sequence>MATYDKVGYRATCRDVFIFLTTLMVFDSHADSLPAENNNTSDNNTEESFLFENPPHLQQLVRSLLQNHFSGVQEGNREKYYELDVGYVDGKIYDPSQNRFQKVHLRGYTGSTDKQPVIGASFVAPQIDVMPGDTVRILLKNNLPVDSSCQPHQMGSGKMPSMSAASHTAMAQPASDDSRSSSKLFDPPHCFNGTNLHAHGAWISPTGNSDNVLLSVNPGNSFEYQYNFSQDIPAGTLWYHTHRHGSTALQVSSGMAGALIVHGNRKPTVSSNGDLDTLLINPDNQQPFPEHTVLFQQIQYACLGPDGRLKRDKQRNINWDCRPNETGVIEDYDQFGPGTWQASGRWTSINGVVLPTFKATAGQVERWRLIHGGVRETINLEFRKIKPGQSLNELHRKAYLGNLRRQDVGALINELCSGEKVPFQVVAADGLTMSHSLTADKVTLQPGYRYDLLTMFPQAGGYCMIQPPQSMTGSITGKAQGNSLLGFVSVSGSDSIEVRDFVPTLRRKLIDSAQKLMPEEVRQDIIHDLNRSDNQIYLTRFAPHTRDVSDEEIAGQPKQKIVFFAGGTQPNKADIFAIGHDFGVEKVNGVWLPKQIKAYDPKRIDITLPLWASQEWELRSYSVSHPFHIHVNPFQIVAIYDPKGRDVSLPGVTEADGDSQFAGLKGQWKDTIFVKTNLLPGQLTATPQNYYRILLRTRYQRYIGEFVLHCHILDHEDQGMMENVEIVLSQAQKKPNRANEVIRNQGRNEEDCGIFAGKE</sequence>
<dbReference type="PROSITE" id="PS00079">
    <property type="entry name" value="MULTICOPPER_OXIDASE1"/>
    <property type="match status" value="1"/>
</dbReference>
<dbReference type="PANTHER" id="PTHR11709:SF2">
    <property type="entry name" value="MULTICOPPER OXIDASE LPR1"/>
    <property type="match status" value="1"/>
</dbReference>
<dbReference type="PANTHER" id="PTHR11709">
    <property type="entry name" value="MULTI-COPPER OXIDASE"/>
    <property type="match status" value="1"/>
</dbReference>
<keyword evidence="2" id="KW-0560">Oxidoreductase</keyword>
<dbReference type="InterPro" id="IPR011707">
    <property type="entry name" value="Cu-oxidase-like_N"/>
</dbReference>
<evidence type="ECO:0000313" key="7">
    <source>
        <dbReference type="Proteomes" id="UP000017142"/>
    </source>
</evidence>
<evidence type="ECO:0000256" key="2">
    <source>
        <dbReference type="ARBA" id="ARBA00023002"/>
    </source>
</evidence>
<dbReference type="PROSITE" id="PS00080">
    <property type="entry name" value="MULTICOPPER_OXIDASE2"/>
    <property type="match status" value="1"/>
</dbReference>
<protein>
    <submittedName>
        <fullName evidence="6">L-ascorbate oxidase (ASCORBASE) oxidoreductase protein</fullName>
    </submittedName>
</protein>
<evidence type="ECO:0000259" key="5">
    <source>
        <dbReference type="Pfam" id="PF07732"/>
    </source>
</evidence>
<evidence type="ECO:0000259" key="4">
    <source>
        <dbReference type="Pfam" id="PF07731"/>
    </source>
</evidence>
<dbReference type="CDD" id="cd13900">
    <property type="entry name" value="CuRO_3_Tth-MCO_like"/>
    <property type="match status" value="1"/>
</dbReference>
<dbReference type="InterPro" id="IPR008972">
    <property type="entry name" value="Cupredoxin"/>
</dbReference>